<feature type="region of interest" description="Disordered" evidence="1">
    <location>
        <begin position="106"/>
        <end position="166"/>
    </location>
</feature>
<evidence type="ECO:0000313" key="4">
    <source>
        <dbReference type="EMBL" id="CAD9486231.1"/>
    </source>
</evidence>
<evidence type="ECO:0000256" key="1">
    <source>
        <dbReference type="SAM" id="MobiDB-lite"/>
    </source>
</evidence>
<feature type="compositionally biased region" description="Basic residues" evidence="1">
    <location>
        <begin position="157"/>
        <end position="166"/>
    </location>
</feature>
<name>A0A7S2HBV8_9EUKA</name>
<dbReference type="EMBL" id="HBGU01047942">
    <property type="protein sequence ID" value="CAD9486231.1"/>
    <property type="molecule type" value="Transcribed_RNA"/>
</dbReference>
<organism evidence="4">
    <name type="scientific">Haptolina brevifila</name>
    <dbReference type="NCBI Taxonomy" id="156173"/>
    <lineage>
        <taxon>Eukaryota</taxon>
        <taxon>Haptista</taxon>
        <taxon>Haptophyta</taxon>
        <taxon>Prymnesiophyceae</taxon>
        <taxon>Prymnesiales</taxon>
        <taxon>Prymnesiaceae</taxon>
        <taxon>Haptolina</taxon>
    </lineage>
</organism>
<accession>A0A7S2HBV8</accession>
<keyword evidence="2" id="KW-1133">Transmembrane helix</keyword>
<proteinExistence type="predicted"/>
<evidence type="ECO:0000256" key="3">
    <source>
        <dbReference type="SAM" id="SignalP"/>
    </source>
</evidence>
<feature type="signal peptide" evidence="3">
    <location>
        <begin position="1"/>
        <end position="15"/>
    </location>
</feature>
<feature type="compositionally biased region" description="Acidic residues" evidence="1">
    <location>
        <begin position="136"/>
        <end position="149"/>
    </location>
</feature>
<dbReference type="AlphaFoldDB" id="A0A7S2HBV8"/>
<gene>
    <name evidence="4" type="ORF">CBRE1094_LOCUS26097</name>
</gene>
<feature type="transmembrane region" description="Helical" evidence="2">
    <location>
        <begin position="42"/>
        <end position="63"/>
    </location>
</feature>
<sequence length="166" mass="17094">MTSDMLLALLPLVVGANALAPAPPHNLPPWSPGAAPPVPGPVFSSAFKALLVLLMIGCIGLGINLRDAIVKMRASDIGTDNELLTRGGAGNAAWLASIQKSGGRCAGELPPVPLPKAKGKKQAKKSKVKGRAAAAADDDDDDDDGEGLELEALQPSGRKKVPRPKR</sequence>
<feature type="chain" id="PRO_5031112056" evidence="3">
    <location>
        <begin position="16"/>
        <end position="166"/>
    </location>
</feature>
<keyword evidence="3" id="KW-0732">Signal</keyword>
<keyword evidence="2" id="KW-0472">Membrane</keyword>
<evidence type="ECO:0000256" key="2">
    <source>
        <dbReference type="SAM" id="Phobius"/>
    </source>
</evidence>
<feature type="compositionally biased region" description="Basic residues" evidence="1">
    <location>
        <begin position="117"/>
        <end position="130"/>
    </location>
</feature>
<reference evidence="4" key="1">
    <citation type="submission" date="2021-01" db="EMBL/GenBank/DDBJ databases">
        <authorList>
            <person name="Corre E."/>
            <person name="Pelletier E."/>
            <person name="Niang G."/>
            <person name="Scheremetjew M."/>
            <person name="Finn R."/>
            <person name="Kale V."/>
            <person name="Holt S."/>
            <person name="Cochrane G."/>
            <person name="Meng A."/>
            <person name="Brown T."/>
            <person name="Cohen L."/>
        </authorList>
    </citation>
    <scope>NUCLEOTIDE SEQUENCE</scope>
    <source>
        <strain evidence="4">UTEX LB 985</strain>
    </source>
</reference>
<keyword evidence="2" id="KW-0812">Transmembrane</keyword>
<protein>
    <submittedName>
        <fullName evidence="4">Uncharacterized protein</fullName>
    </submittedName>
</protein>